<dbReference type="InterPro" id="IPR016151">
    <property type="entry name" value="DNA_mismatch_repair_MutS_N"/>
</dbReference>
<evidence type="ECO:0000256" key="3">
    <source>
        <dbReference type="ARBA" id="ARBA00022763"/>
    </source>
</evidence>
<evidence type="ECO:0008006" key="11">
    <source>
        <dbReference type="Google" id="ProtNLM"/>
    </source>
</evidence>
<dbReference type="Pfam" id="PF00488">
    <property type="entry name" value="MutS_V"/>
    <property type="match status" value="1"/>
</dbReference>
<keyword evidence="2" id="KW-0547">Nucleotide-binding</keyword>
<dbReference type="GO" id="GO:0008270">
    <property type="term" value="F:zinc ion binding"/>
    <property type="evidence" value="ECO:0007669"/>
    <property type="project" value="InterPro"/>
</dbReference>
<dbReference type="AlphaFoldDB" id="A0A6C0DRE9"/>
<dbReference type="SUPFAM" id="SSF55271">
    <property type="entry name" value="DNA repair protein MutS, domain I"/>
    <property type="match status" value="1"/>
</dbReference>
<dbReference type="InterPro" id="IPR003615">
    <property type="entry name" value="HNH_nuc"/>
</dbReference>
<dbReference type="PIRSF" id="PIRSF037677">
    <property type="entry name" value="DNA_mis_repair_Msh6"/>
    <property type="match status" value="1"/>
</dbReference>
<feature type="domain" description="HNH nuclease" evidence="7">
    <location>
        <begin position="853"/>
        <end position="909"/>
    </location>
</feature>
<sequence length="995" mass="111766">MSVQMESMFKQYLAWYHRERAKYGTNTAVLMQVGKFFEIYDRLNLTTNQTQTNIREIADLCSLNLSEARDPQDDNLLKLCGGFPEQSLPKFESQLVEAGYTVVVVIQVKNGASKVEERIIDHISSPGIFDDRYNSVSRIQSSHDACLIGLLLEPNDKTSLCVGIAAVESQTGQTWSTELVMPFLQGLPNIDAIEPFFMVHPPSEVVVWWQGPDTPTAAQLRTWFRLPKQTVLHIRTGQSLVRPDAEAMRRAYSMQTALQPHVVLGLDRHPQAYRALALTLEFIREHHPSQLRSLRMNQHWIPENRVRLGNAALEQLNIISGNSECLLHWFRKTFTACGARALRERLVTPISDIGELRTRFSRIDLLRQPHPTLEKNLRSVYDLSRLHRKLSLGTLGILEVQHLLSSYAAISDLLQTFKNTLCAALHLEKIQKWIDDRAEPWDLERMKLAAAEEILRFHPWKRNLYTKLDNLEDTWAACITDAKQFAASFTEPVQVIQGENYPIEFTITRKRFEKIQSAGMRFHPFSSKATAGLFESPRSVELQKRALEIKRMWDSEHDAVWFSSLTSWSEASNEVLNGRPIAEYITAWIANLDVEFALARCATEYNLVTPEFLEDAPASCELSGLRHLIIERISNSTYVKHDVSLGPPAAAVDAPGAAANGLLIYGTNASGKSSLMKAVGIAVLSAQCGIPVAASILKLSPYTAIFTRILSNDNLWASLSSFAVEMTEFRGILKYADSRSLILGDELCSGTETRSATAIFSAGVQVLVRRGAQFLFATHLHEITDLPEIRSLVGVKFAHLGVNYNSAKRLIEYRRTLEAGPGEAMYGLEVCYGLDMDAEFLELANQNREKTCRYNSAVKITKCQVCDSTHDLETHHIKYQSAAKNGFVDGGQGTHHASNLTVLCSYCHDRHHAGLLKILGWVDTSTGPLLKWEAVTPPVVPQVPAVKEELTDEVKNTLRRLIVAKKREKEMVVELNKITGITITVGLLRQWKRAL</sequence>
<dbReference type="GO" id="GO:0030983">
    <property type="term" value="F:mismatched DNA binding"/>
    <property type="evidence" value="ECO:0007669"/>
    <property type="project" value="InterPro"/>
</dbReference>
<evidence type="ECO:0000256" key="1">
    <source>
        <dbReference type="ARBA" id="ARBA00006271"/>
    </source>
</evidence>
<dbReference type="GO" id="GO:0005524">
    <property type="term" value="F:ATP binding"/>
    <property type="evidence" value="ECO:0007669"/>
    <property type="project" value="UniProtKB-KW"/>
</dbReference>
<keyword evidence="6" id="KW-0234">DNA repair</keyword>
<evidence type="ECO:0000256" key="6">
    <source>
        <dbReference type="ARBA" id="ARBA00023204"/>
    </source>
</evidence>
<dbReference type="GO" id="GO:0004519">
    <property type="term" value="F:endonuclease activity"/>
    <property type="evidence" value="ECO:0007669"/>
    <property type="project" value="InterPro"/>
</dbReference>
<accession>A0A6C0DRE9</accession>
<dbReference type="CDD" id="cd00085">
    <property type="entry name" value="HNHc"/>
    <property type="match status" value="1"/>
</dbReference>
<dbReference type="GO" id="GO:0006298">
    <property type="term" value="P:mismatch repair"/>
    <property type="evidence" value="ECO:0007669"/>
    <property type="project" value="InterPro"/>
</dbReference>
<feature type="domain" description="DNA mismatch repair proteins mutS family" evidence="9">
    <location>
        <begin position="659"/>
        <end position="849"/>
    </location>
</feature>
<dbReference type="GO" id="GO:0140664">
    <property type="term" value="F:ATP-dependent DNA damage sensor activity"/>
    <property type="evidence" value="ECO:0007669"/>
    <property type="project" value="InterPro"/>
</dbReference>
<dbReference type="SMART" id="SM00507">
    <property type="entry name" value="HNHc"/>
    <property type="match status" value="1"/>
</dbReference>
<proteinExistence type="inferred from homology"/>
<name>A0A6C0DRE9_9ZZZZ</name>
<organism evidence="10">
    <name type="scientific">viral metagenome</name>
    <dbReference type="NCBI Taxonomy" id="1070528"/>
    <lineage>
        <taxon>unclassified sequences</taxon>
        <taxon>metagenomes</taxon>
        <taxon>organismal metagenomes</taxon>
    </lineage>
</organism>
<dbReference type="Pfam" id="PF01844">
    <property type="entry name" value="HNH"/>
    <property type="match status" value="1"/>
</dbReference>
<dbReference type="Pfam" id="PF05192">
    <property type="entry name" value="MutS_III"/>
    <property type="match status" value="1"/>
</dbReference>
<dbReference type="InterPro" id="IPR045076">
    <property type="entry name" value="MutS"/>
</dbReference>
<dbReference type="PANTHER" id="PTHR11361:SF34">
    <property type="entry name" value="DNA MISMATCH REPAIR PROTEIN MSH1, MITOCHONDRIAL"/>
    <property type="match status" value="1"/>
</dbReference>
<dbReference type="Gene3D" id="1.10.30.50">
    <property type="match status" value="1"/>
</dbReference>
<dbReference type="GO" id="GO:0005634">
    <property type="term" value="C:nucleus"/>
    <property type="evidence" value="ECO:0007669"/>
    <property type="project" value="TreeGrafter"/>
</dbReference>
<dbReference type="InterPro" id="IPR017261">
    <property type="entry name" value="DNA_mismatch_repair_MutS/MSH"/>
</dbReference>
<dbReference type="SUPFAM" id="SSF52540">
    <property type="entry name" value="P-loop containing nucleoside triphosphate hydrolases"/>
    <property type="match status" value="1"/>
</dbReference>
<dbReference type="SMART" id="SM00533">
    <property type="entry name" value="MUTSd"/>
    <property type="match status" value="1"/>
</dbReference>
<evidence type="ECO:0000256" key="2">
    <source>
        <dbReference type="ARBA" id="ARBA00022741"/>
    </source>
</evidence>
<evidence type="ECO:0000313" key="10">
    <source>
        <dbReference type="EMBL" id="QHT19247.1"/>
    </source>
</evidence>
<keyword evidence="5" id="KW-0238">DNA-binding</keyword>
<dbReference type="InterPro" id="IPR036187">
    <property type="entry name" value="DNA_mismatch_repair_MutS_sf"/>
</dbReference>
<comment type="similarity">
    <text evidence="1">Belongs to the DNA mismatch repair MutS family.</text>
</comment>
<dbReference type="Gene3D" id="1.10.1420.10">
    <property type="match status" value="1"/>
</dbReference>
<keyword evidence="3" id="KW-0227">DNA damage</keyword>
<dbReference type="InterPro" id="IPR007696">
    <property type="entry name" value="DNA_mismatch_repair_MutS_core"/>
</dbReference>
<dbReference type="GO" id="GO:0005739">
    <property type="term" value="C:mitochondrion"/>
    <property type="evidence" value="ECO:0007669"/>
    <property type="project" value="TreeGrafter"/>
</dbReference>
<evidence type="ECO:0000256" key="5">
    <source>
        <dbReference type="ARBA" id="ARBA00023125"/>
    </source>
</evidence>
<evidence type="ECO:0000256" key="4">
    <source>
        <dbReference type="ARBA" id="ARBA00022840"/>
    </source>
</evidence>
<reference evidence="10" key="1">
    <citation type="journal article" date="2020" name="Nature">
        <title>Giant virus diversity and host interactions through global metagenomics.</title>
        <authorList>
            <person name="Schulz F."/>
            <person name="Roux S."/>
            <person name="Paez-Espino D."/>
            <person name="Jungbluth S."/>
            <person name="Walsh D.A."/>
            <person name="Denef V.J."/>
            <person name="McMahon K.D."/>
            <person name="Konstantinidis K.T."/>
            <person name="Eloe-Fadrosh E.A."/>
            <person name="Kyrpides N.C."/>
            <person name="Woyke T."/>
        </authorList>
    </citation>
    <scope>NUCLEOTIDE SEQUENCE</scope>
    <source>
        <strain evidence="10">GVMAG-M-3300023174-57</strain>
    </source>
</reference>
<evidence type="ECO:0000259" key="8">
    <source>
        <dbReference type="SMART" id="SM00533"/>
    </source>
</evidence>
<keyword evidence="4" id="KW-0067">ATP-binding</keyword>
<evidence type="ECO:0000259" key="9">
    <source>
        <dbReference type="SMART" id="SM00534"/>
    </source>
</evidence>
<dbReference type="SUPFAM" id="SSF48334">
    <property type="entry name" value="DNA repair protein MutS, domain III"/>
    <property type="match status" value="1"/>
</dbReference>
<protein>
    <recommendedName>
        <fullName evidence="11">DNA mismatch repair proteins mutS family domain-containing protein</fullName>
    </recommendedName>
</protein>
<dbReference type="EMBL" id="MN739664">
    <property type="protein sequence ID" value="QHT19247.1"/>
    <property type="molecule type" value="Genomic_DNA"/>
</dbReference>
<dbReference type="InterPro" id="IPR000432">
    <property type="entry name" value="DNA_mismatch_repair_MutS_C"/>
</dbReference>
<dbReference type="Pfam" id="PF01624">
    <property type="entry name" value="MutS_I"/>
    <property type="match status" value="1"/>
</dbReference>
<dbReference type="InterPro" id="IPR027417">
    <property type="entry name" value="P-loop_NTPase"/>
</dbReference>
<dbReference type="SMART" id="SM00534">
    <property type="entry name" value="MUTSac"/>
    <property type="match status" value="1"/>
</dbReference>
<dbReference type="Gene3D" id="3.40.1170.10">
    <property type="entry name" value="DNA repair protein MutS, domain I"/>
    <property type="match status" value="1"/>
</dbReference>
<dbReference type="PANTHER" id="PTHR11361">
    <property type="entry name" value="DNA MISMATCH REPAIR PROTEIN MUTS FAMILY MEMBER"/>
    <property type="match status" value="1"/>
</dbReference>
<dbReference type="InterPro" id="IPR007695">
    <property type="entry name" value="DNA_mismatch_repair_MutS-lik_N"/>
</dbReference>
<dbReference type="InterPro" id="IPR002711">
    <property type="entry name" value="HNH"/>
</dbReference>
<dbReference type="GO" id="GO:0043504">
    <property type="term" value="P:mitochondrial DNA repair"/>
    <property type="evidence" value="ECO:0007669"/>
    <property type="project" value="TreeGrafter"/>
</dbReference>
<evidence type="ECO:0000259" key="7">
    <source>
        <dbReference type="SMART" id="SM00507"/>
    </source>
</evidence>
<dbReference type="Gene3D" id="3.40.50.300">
    <property type="entry name" value="P-loop containing nucleotide triphosphate hydrolases"/>
    <property type="match status" value="1"/>
</dbReference>
<feature type="domain" description="DNA mismatch repair protein MutS core" evidence="8">
    <location>
        <begin position="321"/>
        <end position="633"/>
    </location>
</feature>